<dbReference type="PROSITE" id="PS50013">
    <property type="entry name" value="CHROMO_2"/>
    <property type="match status" value="1"/>
</dbReference>
<evidence type="ECO:0000313" key="2">
    <source>
        <dbReference type="EMBL" id="JAE39648.1"/>
    </source>
</evidence>
<sequence length="57" mass="6653">MRLPHIKHGKVLPTPEKVVRARLNRGQWEVLVQWLSRSAADATWEPLQDFSTQYPDV</sequence>
<feature type="domain" description="Chromo" evidence="1">
    <location>
        <begin position="13"/>
        <end position="57"/>
    </location>
</feature>
<reference evidence="2" key="2">
    <citation type="journal article" date="2015" name="Data Brief">
        <title>Shoot transcriptome of the giant reed, Arundo donax.</title>
        <authorList>
            <person name="Barrero R.A."/>
            <person name="Guerrero F.D."/>
            <person name="Moolhuijzen P."/>
            <person name="Goolsby J.A."/>
            <person name="Tidwell J."/>
            <person name="Bellgard S.E."/>
            <person name="Bellgard M.I."/>
        </authorList>
    </citation>
    <scope>NUCLEOTIDE SEQUENCE</scope>
    <source>
        <tissue evidence="2">Shoot tissue taken approximately 20 cm above the soil surface</tissue>
    </source>
</reference>
<dbReference type="Pfam" id="PF00385">
    <property type="entry name" value="Chromo"/>
    <property type="match status" value="1"/>
</dbReference>
<dbReference type="Gene3D" id="2.40.50.40">
    <property type="match status" value="1"/>
</dbReference>
<proteinExistence type="predicted"/>
<dbReference type="InterPro" id="IPR016197">
    <property type="entry name" value="Chromo-like_dom_sf"/>
</dbReference>
<dbReference type="AlphaFoldDB" id="A0A0A9I3B8"/>
<dbReference type="SUPFAM" id="SSF54160">
    <property type="entry name" value="Chromo domain-like"/>
    <property type="match status" value="1"/>
</dbReference>
<dbReference type="EMBL" id="GBRH01158248">
    <property type="protein sequence ID" value="JAE39648.1"/>
    <property type="molecule type" value="Transcribed_RNA"/>
</dbReference>
<organism evidence="2">
    <name type="scientific">Arundo donax</name>
    <name type="common">Giant reed</name>
    <name type="synonym">Donax arundinaceus</name>
    <dbReference type="NCBI Taxonomy" id="35708"/>
    <lineage>
        <taxon>Eukaryota</taxon>
        <taxon>Viridiplantae</taxon>
        <taxon>Streptophyta</taxon>
        <taxon>Embryophyta</taxon>
        <taxon>Tracheophyta</taxon>
        <taxon>Spermatophyta</taxon>
        <taxon>Magnoliopsida</taxon>
        <taxon>Liliopsida</taxon>
        <taxon>Poales</taxon>
        <taxon>Poaceae</taxon>
        <taxon>PACMAD clade</taxon>
        <taxon>Arundinoideae</taxon>
        <taxon>Arundineae</taxon>
        <taxon>Arundo</taxon>
    </lineage>
</organism>
<protein>
    <recommendedName>
        <fullName evidence="1">Chromo domain-containing protein</fullName>
    </recommendedName>
</protein>
<dbReference type="InterPro" id="IPR000953">
    <property type="entry name" value="Chromo/chromo_shadow_dom"/>
</dbReference>
<reference evidence="2" key="1">
    <citation type="submission" date="2014-09" db="EMBL/GenBank/DDBJ databases">
        <authorList>
            <person name="Magalhaes I.L.F."/>
            <person name="Oliveira U."/>
            <person name="Santos F.R."/>
            <person name="Vidigal T.H.D.A."/>
            <person name="Brescovit A.D."/>
            <person name="Santos A.J."/>
        </authorList>
    </citation>
    <scope>NUCLEOTIDE SEQUENCE</scope>
    <source>
        <tissue evidence="2">Shoot tissue taken approximately 20 cm above the soil surface</tissue>
    </source>
</reference>
<accession>A0A0A9I3B8</accession>
<name>A0A0A9I3B8_ARUDO</name>
<dbReference type="InterPro" id="IPR023780">
    <property type="entry name" value="Chromo_domain"/>
</dbReference>
<evidence type="ECO:0000259" key="1">
    <source>
        <dbReference type="PROSITE" id="PS50013"/>
    </source>
</evidence>